<organism evidence="3">
    <name type="scientific">Caenorhabditis brenneri</name>
    <name type="common">Nematode worm</name>
    <dbReference type="NCBI Taxonomy" id="135651"/>
    <lineage>
        <taxon>Eukaryota</taxon>
        <taxon>Metazoa</taxon>
        <taxon>Ecdysozoa</taxon>
        <taxon>Nematoda</taxon>
        <taxon>Chromadorea</taxon>
        <taxon>Rhabditida</taxon>
        <taxon>Rhabditina</taxon>
        <taxon>Rhabditomorpha</taxon>
        <taxon>Rhabditoidea</taxon>
        <taxon>Rhabditidae</taxon>
        <taxon>Peloderinae</taxon>
        <taxon>Caenorhabditis</taxon>
    </lineage>
</organism>
<reference evidence="3" key="1">
    <citation type="submission" date="2011-07" db="EMBL/GenBank/DDBJ databases">
        <authorList>
            <consortium name="Caenorhabditis brenneri Sequencing and Analysis Consortium"/>
            <person name="Wilson R.K."/>
        </authorList>
    </citation>
    <scope>NUCLEOTIDE SEQUENCE [LARGE SCALE GENOMIC DNA]</scope>
    <source>
        <strain evidence="3">PB2801</strain>
    </source>
</reference>
<evidence type="ECO:0000313" key="3">
    <source>
        <dbReference type="Proteomes" id="UP000008068"/>
    </source>
</evidence>
<accession>G0NCK2</accession>
<evidence type="ECO:0000313" key="2">
    <source>
        <dbReference type="EMBL" id="EGT57565.1"/>
    </source>
</evidence>
<dbReference type="HOGENOM" id="CLU_1185940_0_0_1"/>
<dbReference type="OrthoDB" id="5910478at2759"/>
<proteinExistence type="predicted"/>
<dbReference type="AlphaFoldDB" id="G0NCK2"/>
<dbReference type="EMBL" id="GL379863">
    <property type="protein sequence ID" value="EGT57565.1"/>
    <property type="molecule type" value="Genomic_DNA"/>
</dbReference>
<evidence type="ECO:0000256" key="1">
    <source>
        <dbReference type="SAM" id="SignalP"/>
    </source>
</evidence>
<protein>
    <submittedName>
        <fullName evidence="2">Uncharacterized protein</fullName>
    </submittedName>
</protein>
<feature type="signal peptide" evidence="1">
    <location>
        <begin position="1"/>
        <end position="19"/>
    </location>
</feature>
<keyword evidence="1" id="KW-0732">Signal</keyword>
<dbReference type="Proteomes" id="UP000008068">
    <property type="component" value="Unassembled WGS sequence"/>
</dbReference>
<feature type="chain" id="PRO_5003405568" evidence="1">
    <location>
        <begin position="20"/>
        <end position="234"/>
    </location>
</feature>
<keyword evidence="3" id="KW-1185">Reference proteome</keyword>
<gene>
    <name evidence="2" type="ORF">CAEBREN_04539</name>
</gene>
<name>G0NCK2_CAEBE</name>
<dbReference type="InParanoid" id="G0NCK2"/>
<sequence length="234" mass="26992">MKAFVFHFVLLPAIQNCLVVHDTLPPYASCACQFELIKNNEHGNELLSYFDDFHFNFSQYKLSQPIASDEECPTEFTCPNANDYKFYIGQNEAYRFSSWTYSYCQEEQKTWDISDDVTFRMFKTPYLFVVCVDFSSPLPASRLCNCPTQMITNSTGNQLNNFNINGQISEDRCSWEMSCRNGGMFQTRVNGEVLLSNKTIGECNMESKMWKVTSIEGNIWDDVPIFEYSCVNSS</sequence>